<feature type="domain" description="Type I restriction modification DNA specificity" evidence="5">
    <location>
        <begin position="66"/>
        <end position="220"/>
    </location>
</feature>
<sequence>MQSEILYSQAENLLLEELGLKDFTEEQSLYTAVNFSELKESCRMDAEYFQLKYRKIYSLIRENKGITLGEIATLKKGFEPGSEAYQEDGKLFIRVSSVSKDGITEKDQKYLKNDLYQKLKKNYQPKVGEILLTKDASPGIAYAVKESIEGVISGGVLRVKINEDVESEYLTLCINSKIGQSQVERDAGGSIIKHWKPEQVKSMLIPILPKPTQQEIAKLVRKSHEARKKAKELLEEAKRAVETLIERQQ</sequence>
<dbReference type="Gene3D" id="3.90.220.20">
    <property type="entry name" value="DNA methylase specificity domains"/>
    <property type="match status" value="1"/>
</dbReference>
<feature type="coiled-coil region" evidence="4">
    <location>
        <begin position="216"/>
        <end position="247"/>
    </location>
</feature>
<dbReference type="SUPFAM" id="SSF116734">
    <property type="entry name" value="DNA methylase specificity domain"/>
    <property type="match status" value="1"/>
</dbReference>
<dbReference type="PANTHER" id="PTHR30408:SF12">
    <property type="entry name" value="TYPE I RESTRICTION ENZYME MJAVIII SPECIFICITY SUBUNIT"/>
    <property type="match status" value="1"/>
</dbReference>
<accession>A0A1G2NE00</accession>
<evidence type="ECO:0000256" key="3">
    <source>
        <dbReference type="ARBA" id="ARBA00023125"/>
    </source>
</evidence>
<evidence type="ECO:0000313" key="6">
    <source>
        <dbReference type="EMBL" id="OHA34318.1"/>
    </source>
</evidence>
<evidence type="ECO:0000256" key="2">
    <source>
        <dbReference type="ARBA" id="ARBA00022747"/>
    </source>
</evidence>
<keyword evidence="3" id="KW-0238">DNA-binding</keyword>
<comment type="similarity">
    <text evidence="1">Belongs to the type-I restriction system S methylase family.</text>
</comment>
<dbReference type="AlphaFoldDB" id="A0A1G2NE00"/>
<dbReference type="InterPro" id="IPR052021">
    <property type="entry name" value="Type-I_RS_S_subunit"/>
</dbReference>
<dbReference type="InterPro" id="IPR044946">
    <property type="entry name" value="Restrct_endonuc_typeI_TRD_sf"/>
</dbReference>
<organism evidence="6 7">
    <name type="scientific">Candidatus Taylorbacteria bacterium RIFCSPLOWO2_01_FULL_48_100</name>
    <dbReference type="NCBI Taxonomy" id="1802322"/>
    <lineage>
        <taxon>Bacteria</taxon>
        <taxon>Candidatus Tayloriibacteriota</taxon>
    </lineage>
</organism>
<comment type="caution">
    <text evidence="6">The sequence shown here is derived from an EMBL/GenBank/DDBJ whole genome shotgun (WGS) entry which is preliminary data.</text>
</comment>
<dbReference type="Pfam" id="PF01420">
    <property type="entry name" value="Methylase_S"/>
    <property type="match status" value="1"/>
</dbReference>
<evidence type="ECO:0000259" key="5">
    <source>
        <dbReference type="Pfam" id="PF01420"/>
    </source>
</evidence>
<keyword evidence="2" id="KW-0680">Restriction system</keyword>
<dbReference type="EMBL" id="MHSA01000013">
    <property type="protein sequence ID" value="OHA34318.1"/>
    <property type="molecule type" value="Genomic_DNA"/>
</dbReference>
<evidence type="ECO:0000256" key="1">
    <source>
        <dbReference type="ARBA" id="ARBA00010923"/>
    </source>
</evidence>
<protein>
    <recommendedName>
        <fullName evidence="5">Type I restriction modification DNA specificity domain-containing protein</fullName>
    </recommendedName>
</protein>
<keyword evidence="4" id="KW-0175">Coiled coil</keyword>
<dbReference type="GO" id="GO:0003677">
    <property type="term" value="F:DNA binding"/>
    <property type="evidence" value="ECO:0007669"/>
    <property type="project" value="UniProtKB-KW"/>
</dbReference>
<dbReference type="PANTHER" id="PTHR30408">
    <property type="entry name" value="TYPE-1 RESTRICTION ENZYME ECOKI SPECIFICITY PROTEIN"/>
    <property type="match status" value="1"/>
</dbReference>
<dbReference type="InterPro" id="IPR000055">
    <property type="entry name" value="Restrct_endonuc_typeI_TRD"/>
</dbReference>
<proteinExistence type="inferred from homology"/>
<evidence type="ECO:0000256" key="4">
    <source>
        <dbReference type="SAM" id="Coils"/>
    </source>
</evidence>
<name>A0A1G2NE00_9BACT</name>
<dbReference type="Proteomes" id="UP000177797">
    <property type="component" value="Unassembled WGS sequence"/>
</dbReference>
<reference evidence="6 7" key="1">
    <citation type="journal article" date="2016" name="Nat. Commun.">
        <title>Thousands of microbial genomes shed light on interconnected biogeochemical processes in an aquifer system.</title>
        <authorList>
            <person name="Anantharaman K."/>
            <person name="Brown C.T."/>
            <person name="Hug L.A."/>
            <person name="Sharon I."/>
            <person name="Castelle C.J."/>
            <person name="Probst A.J."/>
            <person name="Thomas B.C."/>
            <person name="Singh A."/>
            <person name="Wilkins M.J."/>
            <person name="Karaoz U."/>
            <person name="Brodie E.L."/>
            <person name="Williams K.H."/>
            <person name="Hubbard S.S."/>
            <person name="Banfield J.F."/>
        </authorList>
    </citation>
    <scope>NUCLEOTIDE SEQUENCE [LARGE SCALE GENOMIC DNA]</scope>
</reference>
<dbReference type="GO" id="GO:0009307">
    <property type="term" value="P:DNA restriction-modification system"/>
    <property type="evidence" value="ECO:0007669"/>
    <property type="project" value="UniProtKB-KW"/>
</dbReference>
<gene>
    <name evidence="6" type="ORF">A2938_02070</name>
</gene>
<evidence type="ECO:0000313" key="7">
    <source>
        <dbReference type="Proteomes" id="UP000177797"/>
    </source>
</evidence>